<organism evidence="1 2">
    <name type="scientific">Microvirga guangxiensis</name>
    <dbReference type="NCBI Taxonomy" id="549386"/>
    <lineage>
        <taxon>Bacteria</taxon>
        <taxon>Pseudomonadati</taxon>
        <taxon>Pseudomonadota</taxon>
        <taxon>Alphaproteobacteria</taxon>
        <taxon>Hyphomicrobiales</taxon>
        <taxon>Methylobacteriaceae</taxon>
        <taxon>Microvirga</taxon>
    </lineage>
</organism>
<evidence type="ECO:0000313" key="2">
    <source>
        <dbReference type="Proteomes" id="UP000199569"/>
    </source>
</evidence>
<gene>
    <name evidence="1" type="ORF">SAMN02927923_00297</name>
</gene>
<dbReference type="EMBL" id="FMVJ01000002">
    <property type="protein sequence ID" value="SCX91716.1"/>
    <property type="molecule type" value="Genomic_DNA"/>
</dbReference>
<name>A0A1G5BNQ5_9HYPH</name>
<accession>A0A1G5BNQ5</accession>
<keyword evidence="2" id="KW-1185">Reference proteome</keyword>
<sequence length="83" mass="8993">MPREVTDPDGITWTCIQAFSGLGKNPEKMEAARVDGEADAFQVVCTPSGGAQSVRIELPGDWEQGYSDEQLLKTIQAQLAQNP</sequence>
<dbReference type="Proteomes" id="UP000199569">
    <property type="component" value="Unassembled WGS sequence"/>
</dbReference>
<evidence type="ECO:0000313" key="1">
    <source>
        <dbReference type="EMBL" id="SCX91716.1"/>
    </source>
</evidence>
<dbReference type="STRING" id="549386.SAMN02927923_00297"/>
<protein>
    <submittedName>
        <fullName evidence="1">Uncharacterized protein</fullName>
    </submittedName>
</protein>
<dbReference type="AlphaFoldDB" id="A0A1G5BNQ5"/>
<reference evidence="1 2" key="1">
    <citation type="submission" date="2016-10" db="EMBL/GenBank/DDBJ databases">
        <authorList>
            <person name="de Groot N.N."/>
        </authorList>
    </citation>
    <scope>NUCLEOTIDE SEQUENCE [LARGE SCALE GENOMIC DNA]</scope>
    <source>
        <strain evidence="1 2">CGMCC 1.7666</strain>
    </source>
</reference>
<dbReference type="OrthoDB" id="531817at2"/>
<dbReference type="RefSeq" id="WP_091128689.1">
    <property type="nucleotide sequence ID" value="NZ_FMVJ01000002.1"/>
</dbReference>
<proteinExistence type="predicted"/>